<feature type="region of interest" description="Disordered" evidence="1">
    <location>
        <begin position="1"/>
        <end position="22"/>
    </location>
</feature>
<reference evidence="2" key="1">
    <citation type="submission" date="2014-09" db="EMBL/GenBank/DDBJ databases">
        <authorList>
            <person name="Magalhaes I.L.F."/>
            <person name="Oliveira U."/>
            <person name="Santos F.R."/>
            <person name="Vidigal T.H.D.A."/>
            <person name="Brescovit A.D."/>
            <person name="Santos A.J."/>
        </authorList>
    </citation>
    <scope>NUCLEOTIDE SEQUENCE</scope>
    <source>
        <tissue evidence="2">Shoot tissue taken approximately 20 cm above the soil surface</tissue>
    </source>
</reference>
<protein>
    <submittedName>
        <fullName evidence="2">Uncharacterized protein</fullName>
    </submittedName>
</protein>
<sequence>MHSGRIKRADNVKRDRGRSNLT</sequence>
<evidence type="ECO:0000256" key="1">
    <source>
        <dbReference type="SAM" id="MobiDB-lite"/>
    </source>
</evidence>
<proteinExistence type="predicted"/>
<evidence type="ECO:0000313" key="2">
    <source>
        <dbReference type="EMBL" id="JAD25237.1"/>
    </source>
</evidence>
<dbReference type="AlphaFoldDB" id="A0A0A8YS69"/>
<organism evidence="2">
    <name type="scientific">Arundo donax</name>
    <name type="common">Giant reed</name>
    <name type="synonym">Donax arundinaceus</name>
    <dbReference type="NCBI Taxonomy" id="35708"/>
    <lineage>
        <taxon>Eukaryota</taxon>
        <taxon>Viridiplantae</taxon>
        <taxon>Streptophyta</taxon>
        <taxon>Embryophyta</taxon>
        <taxon>Tracheophyta</taxon>
        <taxon>Spermatophyta</taxon>
        <taxon>Magnoliopsida</taxon>
        <taxon>Liliopsida</taxon>
        <taxon>Poales</taxon>
        <taxon>Poaceae</taxon>
        <taxon>PACMAD clade</taxon>
        <taxon>Arundinoideae</taxon>
        <taxon>Arundineae</taxon>
        <taxon>Arundo</taxon>
    </lineage>
</organism>
<accession>A0A0A8YS69</accession>
<name>A0A0A8YS69_ARUDO</name>
<reference evidence="2" key="2">
    <citation type="journal article" date="2015" name="Data Brief">
        <title>Shoot transcriptome of the giant reed, Arundo donax.</title>
        <authorList>
            <person name="Barrero R.A."/>
            <person name="Guerrero F.D."/>
            <person name="Moolhuijzen P."/>
            <person name="Goolsby J.A."/>
            <person name="Tidwell J."/>
            <person name="Bellgard S.E."/>
            <person name="Bellgard M.I."/>
        </authorList>
    </citation>
    <scope>NUCLEOTIDE SEQUENCE</scope>
    <source>
        <tissue evidence="2">Shoot tissue taken approximately 20 cm above the soil surface</tissue>
    </source>
</reference>
<dbReference type="EMBL" id="GBRH01272658">
    <property type="protein sequence ID" value="JAD25237.1"/>
    <property type="molecule type" value="Transcribed_RNA"/>
</dbReference>
<feature type="compositionally biased region" description="Basic and acidic residues" evidence="1">
    <location>
        <begin position="7"/>
        <end position="22"/>
    </location>
</feature>